<name>A0ABS6EXM2_9CLOT</name>
<evidence type="ECO:0000313" key="3">
    <source>
        <dbReference type="Proteomes" id="UP000736583"/>
    </source>
</evidence>
<dbReference type="NCBIfam" id="TIGR00254">
    <property type="entry name" value="GGDEF"/>
    <property type="match status" value="1"/>
</dbReference>
<protein>
    <submittedName>
        <fullName evidence="2">GGDEF domain-containing protein</fullName>
    </submittedName>
</protein>
<comment type="caution">
    <text evidence="2">The sequence shown here is derived from an EMBL/GenBank/DDBJ whole genome shotgun (WGS) entry which is preliminary data.</text>
</comment>
<dbReference type="Proteomes" id="UP000736583">
    <property type="component" value="Unassembled WGS sequence"/>
</dbReference>
<dbReference type="CDD" id="cd01949">
    <property type="entry name" value="GGDEF"/>
    <property type="match status" value="1"/>
</dbReference>
<dbReference type="InterPro" id="IPR000160">
    <property type="entry name" value="GGDEF_dom"/>
</dbReference>
<dbReference type="EMBL" id="JAHLQL010000001">
    <property type="protein sequence ID" value="MBU5590394.1"/>
    <property type="molecule type" value="Genomic_DNA"/>
</dbReference>
<feature type="domain" description="GGDEF" evidence="1">
    <location>
        <begin position="162"/>
        <end position="292"/>
    </location>
</feature>
<dbReference type="PROSITE" id="PS50887">
    <property type="entry name" value="GGDEF"/>
    <property type="match status" value="1"/>
</dbReference>
<organism evidence="2 3">
    <name type="scientific">Clostridium simiarum</name>
    <dbReference type="NCBI Taxonomy" id="2841506"/>
    <lineage>
        <taxon>Bacteria</taxon>
        <taxon>Bacillati</taxon>
        <taxon>Bacillota</taxon>
        <taxon>Clostridia</taxon>
        <taxon>Eubacteriales</taxon>
        <taxon>Clostridiaceae</taxon>
        <taxon>Clostridium</taxon>
    </lineage>
</organism>
<evidence type="ECO:0000313" key="2">
    <source>
        <dbReference type="EMBL" id="MBU5590394.1"/>
    </source>
</evidence>
<dbReference type="PANTHER" id="PTHR45138:SF9">
    <property type="entry name" value="DIGUANYLATE CYCLASE DGCM-RELATED"/>
    <property type="match status" value="1"/>
</dbReference>
<keyword evidence="3" id="KW-1185">Reference proteome</keyword>
<dbReference type="RefSeq" id="WP_216455606.1">
    <property type="nucleotide sequence ID" value="NZ_JAHLQL010000001.1"/>
</dbReference>
<dbReference type="Pfam" id="PF00990">
    <property type="entry name" value="GGDEF"/>
    <property type="match status" value="1"/>
</dbReference>
<evidence type="ECO:0000259" key="1">
    <source>
        <dbReference type="PROSITE" id="PS50887"/>
    </source>
</evidence>
<accession>A0ABS6EXM2</accession>
<reference evidence="2 3" key="1">
    <citation type="submission" date="2021-06" db="EMBL/GenBank/DDBJ databases">
        <authorList>
            <person name="Sun Q."/>
            <person name="Li D."/>
        </authorList>
    </citation>
    <scope>NUCLEOTIDE SEQUENCE [LARGE SCALE GENOMIC DNA]</scope>
    <source>
        <strain evidence="2 3">MSJ-4</strain>
    </source>
</reference>
<sequence>MNDLQHIIDNISLFKHLYDGLRIVDPIRKKVVYYDEKNIEITEVSCYDFWEKGEHCANCVSIRAYTEGDSCVKVEYNGNKIFLVMATPLEYNDNKYVFETFKDITRTGIVQDVENKPQQDILKYIKGINDRVVKDELTGIYNRRYINDKLPVEIFAVSVTRKASTAIMFDIDNFKKINDEYGHILGDYLLKEFTKILQEKIKNTQGWVGRYGGEEFFVLLQGLHKEEAYILAEDMRRTIEDTSFFYKGVEIKFTISGGIYEIQGIENFEEVLEMADNKLYEAKGSGKNCIKN</sequence>
<dbReference type="InterPro" id="IPR050469">
    <property type="entry name" value="Diguanylate_Cyclase"/>
</dbReference>
<dbReference type="PANTHER" id="PTHR45138">
    <property type="entry name" value="REGULATORY COMPONENTS OF SENSORY TRANSDUCTION SYSTEM"/>
    <property type="match status" value="1"/>
</dbReference>
<dbReference type="SMART" id="SM00267">
    <property type="entry name" value="GGDEF"/>
    <property type="match status" value="1"/>
</dbReference>
<proteinExistence type="predicted"/>
<gene>
    <name evidence="2" type="ORF">KQI89_01325</name>
</gene>